<organism evidence="5 6">
    <name type="scientific">Nibricoccus aquaticus</name>
    <dbReference type="NCBI Taxonomy" id="2576891"/>
    <lineage>
        <taxon>Bacteria</taxon>
        <taxon>Pseudomonadati</taxon>
        <taxon>Verrucomicrobiota</taxon>
        <taxon>Opitutia</taxon>
        <taxon>Opitutales</taxon>
        <taxon>Opitutaceae</taxon>
        <taxon>Nibricoccus</taxon>
    </lineage>
</organism>
<feature type="domain" description="Pectinesterase catalytic" evidence="4">
    <location>
        <begin position="78"/>
        <end position="375"/>
    </location>
</feature>
<proteinExistence type="inferred from homology"/>
<evidence type="ECO:0000256" key="2">
    <source>
        <dbReference type="ARBA" id="ARBA00022801"/>
    </source>
</evidence>
<dbReference type="GO" id="GO:0030599">
    <property type="term" value="F:pectinesterase activity"/>
    <property type="evidence" value="ECO:0007669"/>
    <property type="project" value="InterPro"/>
</dbReference>
<evidence type="ECO:0000313" key="5">
    <source>
        <dbReference type="EMBL" id="ATC64470.1"/>
    </source>
</evidence>
<dbReference type="InterPro" id="IPR011050">
    <property type="entry name" value="Pectin_lyase_fold/virulence"/>
</dbReference>
<evidence type="ECO:0000256" key="1">
    <source>
        <dbReference type="ARBA" id="ARBA00008891"/>
    </source>
</evidence>
<sequence>MLARAPSSLQILLILLILSKNSGLRASALPRSLRLPMSRIPPFAFIALSLLAITPAAISAEPSSVPTLPSLPIPATYDAVVSPAKDAQFKTLQAAIDASPDNAEKPYVILIKPGRYRWQQTLIPKSKRFIHLVGEDANTTVLSFHLNVYETLKERRLEKNEGITLIAQGDDFSATNLTIENIAGDRGQALALRLDGDRAVVRNCRLLGWQDTLMANNGRQYFRDCYIEGRVDFIFGGATAVFENCELRSKAGGHVTAASPPQEKPFGYVFLRCRLTGDDTPWEPADPAKKSRPLATLGRPWRPYGAVAFIECEMGDHIAPTGWNNWGRADNEKTARYAEYKSTGPGANPAARVSWSKQLTDTEAAAYTLENILGGTDSWNPTQ</sequence>
<dbReference type="Gene3D" id="2.160.20.10">
    <property type="entry name" value="Single-stranded right-handed beta-helix, Pectin lyase-like"/>
    <property type="match status" value="1"/>
</dbReference>
<name>A0A290QB97_9BACT</name>
<dbReference type="AlphaFoldDB" id="A0A290QB97"/>
<evidence type="ECO:0000256" key="3">
    <source>
        <dbReference type="ARBA" id="ARBA00023085"/>
    </source>
</evidence>
<protein>
    <submittedName>
        <fullName evidence="5">Pectin esterase</fullName>
    </submittedName>
</protein>
<evidence type="ECO:0000259" key="4">
    <source>
        <dbReference type="Pfam" id="PF01095"/>
    </source>
</evidence>
<keyword evidence="3" id="KW-0063">Aspartyl esterase</keyword>
<reference evidence="5 6" key="1">
    <citation type="submission" date="2017-09" db="EMBL/GenBank/DDBJ databases">
        <title>Complete genome sequence of Verrucomicrobial strain HZ-65, isolated from freshwater.</title>
        <authorList>
            <person name="Choi A."/>
        </authorList>
    </citation>
    <scope>NUCLEOTIDE SEQUENCE [LARGE SCALE GENOMIC DNA]</scope>
    <source>
        <strain evidence="5 6">HZ-65</strain>
    </source>
</reference>
<dbReference type="InterPro" id="IPR000070">
    <property type="entry name" value="Pectinesterase_cat"/>
</dbReference>
<gene>
    <name evidence="5" type="ORF">CMV30_11175</name>
</gene>
<dbReference type="Pfam" id="PF01095">
    <property type="entry name" value="Pectinesterase"/>
    <property type="match status" value="1"/>
</dbReference>
<evidence type="ECO:0000313" key="6">
    <source>
        <dbReference type="Proteomes" id="UP000217265"/>
    </source>
</evidence>
<dbReference type="GO" id="GO:0042545">
    <property type="term" value="P:cell wall modification"/>
    <property type="evidence" value="ECO:0007669"/>
    <property type="project" value="InterPro"/>
</dbReference>
<dbReference type="InterPro" id="IPR012334">
    <property type="entry name" value="Pectin_lyas_fold"/>
</dbReference>
<keyword evidence="6" id="KW-1185">Reference proteome</keyword>
<keyword evidence="2" id="KW-0378">Hydrolase</keyword>
<dbReference type="Proteomes" id="UP000217265">
    <property type="component" value="Chromosome"/>
</dbReference>
<dbReference type="PANTHER" id="PTHR31321:SF57">
    <property type="entry name" value="PECTINESTERASE 53-RELATED"/>
    <property type="match status" value="1"/>
</dbReference>
<dbReference type="SUPFAM" id="SSF51126">
    <property type="entry name" value="Pectin lyase-like"/>
    <property type="match status" value="1"/>
</dbReference>
<dbReference type="EMBL" id="CP023344">
    <property type="protein sequence ID" value="ATC64470.1"/>
    <property type="molecule type" value="Genomic_DNA"/>
</dbReference>
<dbReference type="GO" id="GO:0009279">
    <property type="term" value="C:cell outer membrane"/>
    <property type="evidence" value="ECO:0007669"/>
    <property type="project" value="TreeGrafter"/>
</dbReference>
<dbReference type="KEGG" id="vbh:CMV30_11175"/>
<accession>A0A290QB97</accession>
<comment type="similarity">
    <text evidence="1">Belongs to the pectinesterase family.</text>
</comment>
<dbReference type="PANTHER" id="PTHR31321">
    <property type="entry name" value="ACYL-COA THIOESTER HYDROLASE YBHC-RELATED"/>
    <property type="match status" value="1"/>
</dbReference>